<comment type="caution">
    <text evidence="2">The sequence shown here is derived from an EMBL/GenBank/DDBJ whole genome shotgun (WGS) entry which is preliminary data.</text>
</comment>
<evidence type="ECO:0000256" key="1">
    <source>
        <dbReference type="SAM" id="MobiDB-lite"/>
    </source>
</evidence>
<organism evidence="2 3">
    <name type="scientific">Microthlaspi erraticum</name>
    <dbReference type="NCBI Taxonomy" id="1685480"/>
    <lineage>
        <taxon>Eukaryota</taxon>
        <taxon>Viridiplantae</taxon>
        <taxon>Streptophyta</taxon>
        <taxon>Embryophyta</taxon>
        <taxon>Tracheophyta</taxon>
        <taxon>Spermatophyta</taxon>
        <taxon>Magnoliopsida</taxon>
        <taxon>eudicotyledons</taxon>
        <taxon>Gunneridae</taxon>
        <taxon>Pentapetalae</taxon>
        <taxon>rosids</taxon>
        <taxon>malvids</taxon>
        <taxon>Brassicales</taxon>
        <taxon>Brassicaceae</taxon>
        <taxon>Coluteocarpeae</taxon>
        <taxon>Microthlaspi</taxon>
    </lineage>
</organism>
<name>A0A6D2L0S5_9BRAS</name>
<reference evidence="2" key="1">
    <citation type="submission" date="2020-01" db="EMBL/GenBank/DDBJ databases">
        <authorList>
            <person name="Mishra B."/>
        </authorList>
    </citation>
    <scope>NUCLEOTIDE SEQUENCE [LARGE SCALE GENOMIC DNA]</scope>
</reference>
<feature type="region of interest" description="Disordered" evidence="1">
    <location>
        <begin position="20"/>
        <end position="98"/>
    </location>
</feature>
<accession>A0A6D2L0S5</accession>
<sequence length="98" mass="11032">MGENGDVVMAQLLGAIQGIGGRLDSSEQPPPAAGARQRPIRQVHGQNNQGGDVTDEYMPLLEEDPLSARNPNQRRQTYQDDGRDIDWYRGRDREEDER</sequence>
<protein>
    <submittedName>
        <fullName evidence="2">Uncharacterized protein</fullName>
    </submittedName>
</protein>
<evidence type="ECO:0000313" key="2">
    <source>
        <dbReference type="EMBL" id="CAA7058079.1"/>
    </source>
</evidence>
<dbReference type="AlphaFoldDB" id="A0A6D2L0S5"/>
<feature type="compositionally biased region" description="Basic and acidic residues" evidence="1">
    <location>
        <begin position="77"/>
        <end position="98"/>
    </location>
</feature>
<evidence type="ECO:0000313" key="3">
    <source>
        <dbReference type="Proteomes" id="UP000467841"/>
    </source>
</evidence>
<dbReference type="EMBL" id="CACVBM020001718">
    <property type="protein sequence ID" value="CAA7058079.1"/>
    <property type="molecule type" value="Genomic_DNA"/>
</dbReference>
<dbReference type="Proteomes" id="UP000467841">
    <property type="component" value="Unassembled WGS sequence"/>
</dbReference>
<feature type="compositionally biased region" description="Low complexity" evidence="1">
    <location>
        <begin position="33"/>
        <end position="42"/>
    </location>
</feature>
<keyword evidence="3" id="KW-1185">Reference proteome</keyword>
<proteinExistence type="predicted"/>
<gene>
    <name evidence="2" type="ORF">MERR_LOCUS45315</name>
</gene>